<evidence type="ECO:0000313" key="17">
    <source>
        <dbReference type="Proteomes" id="UP001500604"/>
    </source>
</evidence>
<organism evidence="16 17">
    <name type="scientific">Kistimonas scapharcae</name>
    <dbReference type="NCBI Taxonomy" id="1036133"/>
    <lineage>
        <taxon>Bacteria</taxon>
        <taxon>Pseudomonadati</taxon>
        <taxon>Pseudomonadota</taxon>
        <taxon>Gammaproteobacteria</taxon>
        <taxon>Oceanospirillales</taxon>
        <taxon>Endozoicomonadaceae</taxon>
        <taxon>Kistimonas</taxon>
    </lineage>
</organism>
<evidence type="ECO:0000256" key="4">
    <source>
        <dbReference type="ARBA" id="ARBA00012140"/>
    </source>
</evidence>
<comment type="subcellular location">
    <subcellularLocation>
        <location evidence="2">Cytoplasm</location>
    </subcellularLocation>
</comment>
<gene>
    <name evidence="16" type="primary">rsmB</name>
    <name evidence="16" type="ORF">GCM10023116_23780</name>
</gene>
<dbReference type="InterPro" id="IPR035926">
    <property type="entry name" value="NusB-like_sf"/>
</dbReference>
<comment type="catalytic activity">
    <reaction evidence="13">
        <text>cytidine(967) in 16S rRNA + S-adenosyl-L-methionine = 5-methylcytidine(967) in 16S rRNA + S-adenosyl-L-homocysteine + H(+)</text>
        <dbReference type="Rhea" id="RHEA:42748"/>
        <dbReference type="Rhea" id="RHEA-COMP:10219"/>
        <dbReference type="Rhea" id="RHEA-COMP:10220"/>
        <dbReference type="ChEBI" id="CHEBI:15378"/>
        <dbReference type="ChEBI" id="CHEBI:57856"/>
        <dbReference type="ChEBI" id="CHEBI:59789"/>
        <dbReference type="ChEBI" id="CHEBI:74483"/>
        <dbReference type="ChEBI" id="CHEBI:82748"/>
        <dbReference type="EC" id="2.1.1.176"/>
    </reaction>
</comment>
<dbReference type="PANTHER" id="PTHR22807">
    <property type="entry name" value="NOP2 YEAST -RELATED NOL1/NOP2/FMU SUN DOMAIN-CONTAINING"/>
    <property type="match status" value="1"/>
</dbReference>
<protein>
    <recommendedName>
        <fullName evidence="4">16S rRNA (cytosine(967)-C(5))-methyltransferase</fullName>
        <ecNumber evidence="4">2.1.1.176</ecNumber>
    </recommendedName>
    <alternativeName>
        <fullName evidence="11">16S rRNA m5C967 methyltransferase</fullName>
    </alternativeName>
    <alternativeName>
        <fullName evidence="12">rRNA (cytosine-C(5)-)-methyltransferase RsmB</fullName>
    </alternativeName>
</protein>
<evidence type="ECO:0000256" key="12">
    <source>
        <dbReference type="ARBA" id="ARBA00031088"/>
    </source>
</evidence>
<dbReference type="PRINTS" id="PR02008">
    <property type="entry name" value="RCMTFAMILY"/>
</dbReference>
<evidence type="ECO:0000313" key="16">
    <source>
        <dbReference type="EMBL" id="GAA4650095.1"/>
    </source>
</evidence>
<proteinExistence type="inferred from homology"/>
<dbReference type="Gene3D" id="3.40.50.150">
    <property type="entry name" value="Vaccinia Virus protein VP39"/>
    <property type="match status" value="1"/>
</dbReference>
<dbReference type="InterPro" id="IPR001678">
    <property type="entry name" value="MeTrfase_RsmB-F_NOP2_dom"/>
</dbReference>
<dbReference type="SUPFAM" id="SSF53335">
    <property type="entry name" value="S-adenosyl-L-methionine-dependent methyltransferases"/>
    <property type="match status" value="1"/>
</dbReference>
<evidence type="ECO:0000256" key="2">
    <source>
        <dbReference type="ARBA" id="ARBA00004496"/>
    </source>
</evidence>
<dbReference type="SUPFAM" id="SSF48013">
    <property type="entry name" value="NusB-like"/>
    <property type="match status" value="1"/>
</dbReference>
<dbReference type="Pfam" id="PF01029">
    <property type="entry name" value="NusB"/>
    <property type="match status" value="1"/>
</dbReference>
<feature type="binding site" evidence="14">
    <location>
        <position position="330"/>
    </location>
    <ligand>
        <name>S-adenosyl-L-methionine</name>
        <dbReference type="ChEBI" id="CHEBI:59789"/>
    </ligand>
</feature>
<dbReference type="InterPro" id="IPR018314">
    <property type="entry name" value="RsmB/NOL1/NOP2-like_CS"/>
</dbReference>
<dbReference type="NCBIfam" id="TIGR00563">
    <property type="entry name" value="rsmB"/>
    <property type="match status" value="1"/>
</dbReference>
<dbReference type="Proteomes" id="UP001500604">
    <property type="component" value="Unassembled WGS sequence"/>
</dbReference>
<comment type="similarity">
    <text evidence="3 14">Belongs to the class I-like SAM-binding methyltransferase superfamily. RsmB/NOP family.</text>
</comment>
<dbReference type="NCBIfam" id="NF011494">
    <property type="entry name" value="PRK14902.1"/>
    <property type="match status" value="1"/>
</dbReference>
<dbReference type="InterPro" id="IPR054728">
    <property type="entry name" value="RsmB-like_ferredoxin"/>
</dbReference>
<feature type="binding site" evidence="14">
    <location>
        <begin position="262"/>
        <end position="268"/>
    </location>
    <ligand>
        <name>S-adenosyl-L-methionine</name>
        <dbReference type="ChEBI" id="CHEBI:59789"/>
    </ligand>
</feature>
<evidence type="ECO:0000256" key="11">
    <source>
        <dbReference type="ARBA" id="ARBA00030399"/>
    </source>
</evidence>
<evidence type="ECO:0000256" key="9">
    <source>
        <dbReference type="ARBA" id="ARBA00022691"/>
    </source>
</evidence>
<keyword evidence="7 14" id="KW-0489">Methyltransferase</keyword>
<evidence type="ECO:0000256" key="10">
    <source>
        <dbReference type="ARBA" id="ARBA00022884"/>
    </source>
</evidence>
<dbReference type="NCBIfam" id="NF008149">
    <property type="entry name" value="PRK10901.1"/>
    <property type="match status" value="1"/>
</dbReference>
<keyword evidence="6" id="KW-0698">rRNA processing</keyword>
<dbReference type="CDD" id="cd02440">
    <property type="entry name" value="AdoMet_MTases"/>
    <property type="match status" value="1"/>
</dbReference>
<keyword evidence="17" id="KW-1185">Reference proteome</keyword>
<dbReference type="PROSITE" id="PS51686">
    <property type="entry name" value="SAM_MT_RSMB_NOP"/>
    <property type="match status" value="1"/>
</dbReference>
<dbReference type="InterPro" id="IPR029063">
    <property type="entry name" value="SAM-dependent_MTases_sf"/>
</dbReference>
<name>A0ABP8V4A0_9GAMM</name>
<dbReference type="Pfam" id="PF01189">
    <property type="entry name" value="Methyltr_RsmB-F"/>
    <property type="match status" value="1"/>
</dbReference>
<dbReference type="Gene3D" id="1.10.287.730">
    <property type="entry name" value="Helix hairpin bin"/>
    <property type="match status" value="1"/>
</dbReference>
<evidence type="ECO:0000256" key="14">
    <source>
        <dbReference type="PROSITE-ProRule" id="PRU01023"/>
    </source>
</evidence>
<dbReference type="Gene3D" id="1.10.940.10">
    <property type="entry name" value="NusB-like"/>
    <property type="match status" value="1"/>
</dbReference>
<comment type="function">
    <text evidence="1">Specifically methylates the cytosine at position 967 (m5C967) of 16S rRNA.</text>
</comment>
<evidence type="ECO:0000256" key="8">
    <source>
        <dbReference type="ARBA" id="ARBA00022679"/>
    </source>
</evidence>
<dbReference type="EMBL" id="BAABFL010000361">
    <property type="protein sequence ID" value="GAA4650095.1"/>
    <property type="molecule type" value="Genomic_DNA"/>
</dbReference>
<accession>A0ABP8V4A0</accession>
<keyword evidence="5" id="KW-0963">Cytoplasm</keyword>
<feature type="binding site" evidence="14">
    <location>
        <position position="285"/>
    </location>
    <ligand>
        <name>S-adenosyl-L-methionine</name>
        <dbReference type="ChEBI" id="CHEBI:59789"/>
    </ligand>
</feature>
<dbReference type="InterPro" id="IPR049560">
    <property type="entry name" value="MeTrfase_RsmB-F_NOP2_cat"/>
</dbReference>
<evidence type="ECO:0000256" key="6">
    <source>
        <dbReference type="ARBA" id="ARBA00022552"/>
    </source>
</evidence>
<keyword evidence="9 14" id="KW-0949">S-adenosyl-L-methionine</keyword>
<dbReference type="InterPro" id="IPR023267">
    <property type="entry name" value="RCMT"/>
</dbReference>
<dbReference type="PANTHER" id="PTHR22807:SF61">
    <property type="entry name" value="NOL1_NOP2_SUN FAMILY PROTEIN _ ANTITERMINATION NUSB DOMAIN-CONTAINING PROTEIN"/>
    <property type="match status" value="1"/>
</dbReference>
<feature type="active site" description="Nucleophile" evidence="14">
    <location>
        <position position="383"/>
    </location>
</feature>
<evidence type="ECO:0000256" key="5">
    <source>
        <dbReference type="ARBA" id="ARBA00022490"/>
    </source>
</evidence>
<reference evidence="17" key="1">
    <citation type="journal article" date="2019" name="Int. J. Syst. Evol. Microbiol.">
        <title>The Global Catalogue of Microorganisms (GCM) 10K type strain sequencing project: providing services to taxonomists for standard genome sequencing and annotation.</title>
        <authorList>
            <consortium name="The Broad Institute Genomics Platform"/>
            <consortium name="The Broad Institute Genome Sequencing Center for Infectious Disease"/>
            <person name="Wu L."/>
            <person name="Ma J."/>
        </authorList>
    </citation>
    <scope>NUCLEOTIDE SEQUENCE [LARGE SCALE GENOMIC DNA]</scope>
    <source>
        <strain evidence="17">JCM 17805</strain>
    </source>
</reference>
<evidence type="ECO:0000256" key="3">
    <source>
        <dbReference type="ARBA" id="ARBA00007494"/>
    </source>
</evidence>
<dbReference type="Pfam" id="PF22458">
    <property type="entry name" value="RsmF-B_ferredox"/>
    <property type="match status" value="1"/>
</dbReference>
<feature type="binding site" evidence="14">
    <location>
        <position position="311"/>
    </location>
    <ligand>
        <name>S-adenosyl-L-methionine</name>
        <dbReference type="ChEBI" id="CHEBI:59789"/>
    </ligand>
</feature>
<dbReference type="Gene3D" id="3.30.70.1170">
    <property type="entry name" value="Sun protein, domain 3"/>
    <property type="match status" value="1"/>
</dbReference>
<evidence type="ECO:0000256" key="1">
    <source>
        <dbReference type="ARBA" id="ARBA00002724"/>
    </source>
</evidence>
<evidence type="ECO:0000259" key="15">
    <source>
        <dbReference type="PROSITE" id="PS51686"/>
    </source>
</evidence>
<keyword evidence="10 14" id="KW-0694">RNA-binding</keyword>
<evidence type="ECO:0000256" key="13">
    <source>
        <dbReference type="ARBA" id="ARBA00047283"/>
    </source>
</evidence>
<comment type="caution">
    <text evidence="16">The sequence shown here is derived from an EMBL/GenBank/DDBJ whole genome shotgun (WGS) entry which is preliminary data.</text>
</comment>
<sequence length="443" mass="49683">MNTPQQPVRKSPANVRLQAARTIAAVLKGQSLATMLPQAEKRLHDSEHPLLRQLCYGTARHFFSLSLIRDRLLSKPLKASEKEIQALLLVGLYQLLYSRIPEHAILSETVNATRNLKKPWARGLVNAVLRSAQRQKAELTDWQGSTEEARYEHPQWLLRRLKQAWPEQWQAIVDAGNQQGPMTLRVNARQSSRDDYLKQLRDEGIAAHPCLFSAHGIQLEEASPVTALPGFQDGCVSVQDEAAQLSASLLDAEKGERVLDACAAPGGKSCHILEQTEGVDLWSLDIDSERAARIHENLSRLKLTAHVITGDATRPDTWWDGQPFDRILLDAPCSATGVIRRNPDIKWLRRDDDIPQLADLQRQIMDTMWSLLKPGGILLYATCSVLPDENSLQIEAFLERHDDVILEPVPAEFGLDTGYGIQLLPKPQGNDGFFYCRLRKKAS</sequence>
<keyword evidence="8 14" id="KW-0808">Transferase</keyword>
<dbReference type="PROSITE" id="PS01153">
    <property type="entry name" value="NOL1_NOP2_SUN"/>
    <property type="match status" value="1"/>
</dbReference>
<feature type="domain" description="SAM-dependent MTase RsmB/NOP-type" evidence="15">
    <location>
        <begin position="172"/>
        <end position="441"/>
    </location>
</feature>
<dbReference type="InterPro" id="IPR004573">
    <property type="entry name" value="rRNA_ssu_MeTfrase_B"/>
</dbReference>
<dbReference type="InterPro" id="IPR006027">
    <property type="entry name" value="NusB_RsmB_TIM44"/>
</dbReference>
<dbReference type="EC" id="2.1.1.176" evidence="4"/>
<evidence type="ECO:0000256" key="7">
    <source>
        <dbReference type="ARBA" id="ARBA00022603"/>
    </source>
</evidence>
<dbReference type="RefSeq" id="WP_345196188.1">
    <property type="nucleotide sequence ID" value="NZ_BAABFL010000361.1"/>
</dbReference>